<comment type="caution">
    <text evidence="1">The sequence shown here is derived from an EMBL/GenBank/DDBJ whole genome shotgun (WGS) entry which is preliminary data.</text>
</comment>
<protein>
    <submittedName>
        <fullName evidence="1">Uncharacterized protein</fullName>
    </submittedName>
</protein>
<keyword evidence="2" id="KW-1185">Reference proteome</keyword>
<dbReference type="Proteomes" id="UP000823561">
    <property type="component" value="Chromosome 8"/>
</dbReference>
<reference evidence="1" key="1">
    <citation type="submission" date="2020-10" db="EMBL/GenBank/DDBJ databases">
        <title>Chromosome-scale genome assembly of the Allis shad, Alosa alosa.</title>
        <authorList>
            <person name="Margot Z."/>
            <person name="Christophe K."/>
            <person name="Cabau C."/>
            <person name="Louis A."/>
            <person name="Berthelot C."/>
            <person name="Parey E."/>
            <person name="Roest Crollius H."/>
            <person name="Montfort J."/>
            <person name="Robinson-Rechavi M."/>
            <person name="Bucao C."/>
            <person name="Bouchez O."/>
            <person name="Gislard M."/>
            <person name="Lluch J."/>
            <person name="Milhes M."/>
            <person name="Lampietro C."/>
            <person name="Lopez Roques C."/>
            <person name="Donnadieu C."/>
            <person name="Braasch I."/>
            <person name="Desvignes T."/>
            <person name="Postlethwait J."/>
            <person name="Bobe J."/>
            <person name="Guiguen Y."/>
        </authorList>
    </citation>
    <scope>NUCLEOTIDE SEQUENCE</scope>
    <source>
        <strain evidence="1">M-15738</strain>
        <tissue evidence="1">Blood</tissue>
    </source>
</reference>
<name>A0AAV6GPD2_9TELE</name>
<organism evidence="1 2">
    <name type="scientific">Alosa alosa</name>
    <name type="common">allis shad</name>
    <dbReference type="NCBI Taxonomy" id="278164"/>
    <lineage>
        <taxon>Eukaryota</taxon>
        <taxon>Metazoa</taxon>
        <taxon>Chordata</taxon>
        <taxon>Craniata</taxon>
        <taxon>Vertebrata</taxon>
        <taxon>Euteleostomi</taxon>
        <taxon>Actinopterygii</taxon>
        <taxon>Neopterygii</taxon>
        <taxon>Teleostei</taxon>
        <taxon>Clupei</taxon>
        <taxon>Clupeiformes</taxon>
        <taxon>Clupeoidei</taxon>
        <taxon>Clupeidae</taxon>
        <taxon>Alosa</taxon>
    </lineage>
</organism>
<gene>
    <name evidence="1" type="ORF">AALO_G00112860</name>
</gene>
<dbReference type="AlphaFoldDB" id="A0AAV6GPD2"/>
<accession>A0AAV6GPD2</accession>
<evidence type="ECO:0000313" key="1">
    <source>
        <dbReference type="EMBL" id="KAG5277043.1"/>
    </source>
</evidence>
<evidence type="ECO:0000313" key="2">
    <source>
        <dbReference type="Proteomes" id="UP000823561"/>
    </source>
</evidence>
<proteinExistence type="predicted"/>
<sequence>MPMAMAKAKHDELSELNVRRETWCRIEADSKCWQRPEKRHFGCHLQNTYDISALKTARSVERTGWMEHTPSAQNIERRHFEESYKSNLVW</sequence>
<dbReference type="EMBL" id="JADWDJ010000008">
    <property type="protein sequence ID" value="KAG5277043.1"/>
    <property type="molecule type" value="Genomic_DNA"/>
</dbReference>